<organism evidence="1 2">
    <name type="scientific">Priapulus caudatus</name>
    <name type="common">Priapulid worm</name>
    <dbReference type="NCBI Taxonomy" id="37621"/>
    <lineage>
        <taxon>Eukaryota</taxon>
        <taxon>Metazoa</taxon>
        <taxon>Ecdysozoa</taxon>
        <taxon>Scalidophora</taxon>
        <taxon>Priapulida</taxon>
        <taxon>Priapulimorpha</taxon>
        <taxon>Priapulimorphida</taxon>
        <taxon>Priapulidae</taxon>
        <taxon>Priapulus</taxon>
    </lineage>
</organism>
<reference evidence="2" key="1">
    <citation type="submission" date="2025-08" db="UniProtKB">
        <authorList>
            <consortium name="RefSeq"/>
        </authorList>
    </citation>
    <scope>IDENTIFICATION</scope>
</reference>
<proteinExistence type="predicted"/>
<dbReference type="Gene3D" id="2.60.120.1000">
    <property type="match status" value="1"/>
</dbReference>
<sequence>MLDKIIFFSVYRTCAEYYENEMVFADGEYFIDPDSSHALPPFKAHCIFSKTHGGITVINHDAEKCLHVEGYENPGDGPDSYTRPISYEGVSSQQIRQLIAMSNSCEQYLRYECKGSLIHSSMYADVVYARWESGDGVVEKYWPGAEPKGPEDEERCACGAAGRPNTCVNPDKFCNCDANLNSWQQDFGLVNNKDHLPITRVKFGDTLGDEEEGYHFVGPLVCYDGREPLNLYEPELCIGTPADTRSGDVIPEYKTREGDELCLPKVLSL</sequence>
<gene>
    <name evidence="2" type="primary">LOC106817622</name>
</gene>
<evidence type="ECO:0000313" key="2">
    <source>
        <dbReference type="RefSeq" id="XP_014677787.1"/>
    </source>
</evidence>
<keyword evidence="1" id="KW-1185">Reference proteome</keyword>
<accession>A0ABM1F016</accession>
<protein>
    <submittedName>
        <fullName evidence="2">Neurexin-4-like isoform X1</fullName>
    </submittedName>
</protein>
<dbReference type="RefSeq" id="XP_014677787.1">
    <property type="nucleotide sequence ID" value="XM_014822301.1"/>
</dbReference>
<dbReference type="Proteomes" id="UP000695022">
    <property type="component" value="Unplaced"/>
</dbReference>
<dbReference type="GeneID" id="106817622"/>
<name>A0ABM1F016_PRICU</name>
<evidence type="ECO:0000313" key="1">
    <source>
        <dbReference type="Proteomes" id="UP000695022"/>
    </source>
</evidence>